<dbReference type="InterPro" id="IPR013694">
    <property type="entry name" value="VIT"/>
</dbReference>
<feature type="domain" description="VIT" evidence="2">
    <location>
        <begin position="225"/>
        <end position="348"/>
    </location>
</feature>
<dbReference type="InterPro" id="IPR018535">
    <property type="entry name" value="DUF1996"/>
</dbReference>
<dbReference type="EMBL" id="CAJNOK010015035">
    <property type="protein sequence ID" value="CAF1216978.1"/>
    <property type="molecule type" value="Genomic_DNA"/>
</dbReference>
<evidence type="ECO:0000259" key="2">
    <source>
        <dbReference type="PROSITE" id="PS51468"/>
    </source>
</evidence>
<feature type="coiled-coil region" evidence="1">
    <location>
        <begin position="290"/>
        <end position="317"/>
    </location>
</feature>
<name>A0A8S2NZT3_9BILA</name>
<reference evidence="4" key="1">
    <citation type="submission" date="2021-02" db="EMBL/GenBank/DDBJ databases">
        <authorList>
            <person name="Nowell W R."/>
        </authorList>
    </citation>
    <scope>NUCLEOTIDE SEQUENCE</scope>
</reference>
<dbReference type="PANTHER" id="PTHR43662">
    <property type="match status" value="1"/>
</dbReference>
<evidence type="ECO:0000313" key="3">
    <source>
        <dbReference type="EMBL" id="CAF1216978.1"/>
    </source>
</evidence>
<dbReference type="Proteomes" id="UP000677228">
    <property type="component" value="Unassembled WGS sequence"/>
</dbReference>
<dbReference type="Pfam" id="PF08487">
    <property type="entry name" value="VIT"/>
    <property type="match status" value="1"/>
</dbReference>
<evidence type="ECO:0000313" key="4">
    <source>
        <dbReference type="EMBL" id="CAF4025367.1"/>
    </source>
</evidence>
<dbReference type="Pfam" id="PF09362">
    <property type="entry name" value="DUF1996"/>
    <property type="match status" value="1"/>
</dbReference>
<protein>
    <recommendedName>
        <fullName evidence="2">VIT domain-containing protein</fullName>
    </recommendedName>
</protein>
<dbReference type="PROSITE" id="PS51468">
    <property type="entry name" value="VIT"/>
    <property type="match status" value="1"/>
</dbReference>
<accession>A0A8S2NZT3</accession>
<dbReference type="EMBL" id="CAJOBA010036570">
    <property type="protein sequence ID" value="CAF4025367.1"/>
    <property type="molecule type" value="Genomic_DNA"/>
</dbReference>
<proteinExistence type="predicted"/>
<dbReference type="AlphaFoldDB" id="A0A8S2NZT3"/>
<dbReference type="Proteomes" id="UP000682733">
    <property type="component" value="Unassembled WGS sequence"/>
</dbReference>
<dbReference type="PANTHER" id="PTHR43662:SF3">
    <property type="entry name" value="DOMAIN PROTEIN, PUTATIVE (AFU_ORTHOLOGUE AFUA_6G11970)-RELATED"/>
    <property type="match status" value="1"/>
</dbReference>
<sequence length="348" mass="38513">MQVFFPMCWDGVNLDSPDHRSHMAYPTRYNSGDCPSSHPVRLAGVFYEAFYSVDQFPHGQGTQPFVLASGDPTGYGFHGDFVNGWDTDVMAAAIANDTCSVENTNYGNNPEKCLPLKPFVKARNDDSCELAVPVPLTENIGIVETIDRLPGCNPITYSNAAPCTDGAAPSTMNNAVLANASTVAPNYRQVWGVGWASQGRTIRNAEHLILPTNQVISYTVKRNKMLRIKSNTVNESKYVPFKSVSVDTKIRSFCADVTITQLFQNDEQQPIEAVYCCPIEENAAIYSFLAKVDDREIRAHLKEKKQAQQEYSQALQQGHGAYLVEQGEQSQDMFLINVGALLPRICQI</sequence>
<comment type="caution">
    <text evidence="4">The sequence shown here is derived from an EMBL/GenBank/DDBJ whole genome shotgun (WGS) entry which is preliminary data.</text>
</comment>
<evidence type="ECO:0000256" key="1">
    <source>
        <dbReference type="SAM" id="Coils"/>
    </source>
</evidence>
<evidence type="ECO:0000313" key="5">
    <source>
        <dbReference type="Proteomes" id="UP000682733"/>
    </source>
</evidence>
<dbReference type="SMART" id="SM00609">
    <property type="entry name" value="VIT"/>
    <property type="match status" value="1"/>
</dbReference>
<organism evidence="4 5">
    <name type="scientific">Didymodactylos carnosus</name>
    <dbReference type="NCBI Taxonomy" id="1234261"/>
    <lineage>
        <taxon>Eukaryota</taxon>
        <taxon>Metazoa</taxon>
        <taxon>Spiralia</taxon>
        <taxon>Gnathifera</taxon>
        <taxon>Rotifera</taxon>
        <taxon>Eurotatoria</taxon>
        <taxon>Bdelloidea</taxon>
        <taxon>Philodinida</taxon>
        <taxon>Philodinidae</taxon>
        <taxon>Didymodactylos</taxon>
    </lineage>
</organism>
<keyword evidence="1" id="KW-0175">Coiled coil</keyword>
<gene>
    <name evidence="3" type="ORF">OVA965_LOCUS24729</name>
    <name evidence="4" type="ORF">TMI583_LOCUS25449</name>
</gene>